<organism evidence="2 3">
    <name type="scientific">Sulfitobacter porphyrae</name>
    <dbReference type="NCBI Taxonomy" id="1246864"/>
    <lineage>
        <taxon>Bacteria</taxon>
        <taxon>Pseudomonadati</taxon>
        <taxon>Pseudomonadota</taxon>
        <taxon>Alphaproteobacteria</taxon>
        <taxon>Rhodobacterales</taxon>
        <taxon>Roseobacteraceae</taxon>
        <taxon>Sulfitobacter</taxon>
    </lineage>
</organism>
<comment type="caution">
    <text evidence="2">The sequence shown here is derived from an EMBL/GenBank/DDBJ whole genome shotgun (WGS) entry which is preliminary data.</text>
</comment>
<reference evidence="3" key="1">
    <citation type="journal article" date="2019" name="Int. J. Syst. Evol. Microbiol.">
        <title>The Global Catalogue of Microorganisms (GCM) 10K type strain sequencing project: providing services to taxonomists for standard genome sequencing and annotation.</title>
        <authorList>
            <consortium name="The Broad Institute Genomics Platform"/>
            <consortium name="The Broad Institute Genome Sequencing Center for Infectious Disease"/>
            <person name="Wu L."/>
            <person name="Ma J."/>
        </authorList>
    </citation>
    <scope>NUCLEOTIDE SEQUENCE [LARGE SCALE GENOMIC DNA]</scope>
    <source>
        <strain evidence="3">CCUG 66188</strain>
    </source>
</reference>
<evidence type="ECO:0000259" key="1">
    <source>
        <dbReference type="Pfam" id="PF13610"/>
    </source>
</evidence>
<accession>A0ABW2B585</accession>
<name>A0ABW2B585_9RHOB</name>
<proteinExistence type="predicted"/>
<feature type="domain" description="DDE" evidence="1">
    <location>
        <begin position="1"/>
        <end position="54"/>
    </location>
</feature>
<dbReference type="InterPro" id="IPR032874">
    <property type="entry name" value="DDE_dom"/>
</dbReference>
<dbReference type="Proteomes" id="UP001596353">
    <property type="component" value="Unassembled WGS sequence"/>
</dbReference>
<dbReference type="Pfam" id="PF13610">
    <property type="entry name" value="DDE_Tnp_IS240"/>
    <property type="match status" value="1"/>
</dbReference>
<evidence type="ECO:0000313" key="3">
    <source>
        <dbReference type="Proteomes" id="UP001596353"/>
    </source>
</evidence>
<evidence type="ECO:0000313" key="2">
    <source>
        <dbReference type="EMBL" id="MFC6760791.1"/>
    </source>
</evidence>
<dbReference type="EMBL" id="JBHSWG010000001">
    <property type="protein sequence ID" value="MFC6760791.1"/>
    <property type="molecule type" value="Genomic_DNA"/>
</dbReference>
<protein>
    <submittedName>
        <fullName evidence="2">DDE-type integrase/transposase/recombinase</fullName>
    </submittedName>
</protein>
<keyword evidence="3" id="KW-1185">Reference proteome</keyword>
<gene>
    <name evidence="2" type="ORF">ACFQFQ_16860</name>
</gene>
<sequence length="68" mass="7870">MKIAGRSCSLWRSVDQHGIVLEEILKSRRDKRAEKRLLVKLMKLWGFVPKRIITPFVTLPRNALPGSE</sequence>